<keyword evidence="1" id="KW-0175">Coiled coil</keyword>
<evidence type="ECO:0000313" key="4">
    <source>
        <dbReference type="Proteomes" id="UP000749559"/>
    </source>
</evidence>
<dbReference type="EMBL" id="CAIIXF020000002">
    <property type="protein sequence ID" value="CAH1777219.1"/>
    <property type="molecule type" value="Genomic_DNA"/>
</dbReference>
<proteinExistence type="predicted"/>
<dbReference type="PANTHER" id="PTHR47615:SF1">
    <property type="entry name" value="COILED-COIL DOMAIN-CONTAINING PROTEIN 158"/>
    <property type="match status" value="1"/>
</dbReference>
<feature type="coiled-coil region" evidence="1">
    <location>
        <begin position="616"/>
        <end position="933"/>
    </location>
</feature>
<dbReference type="PANTHER" id="PTHR47615">
    <property type="entry name" value="COILED-COIL DOMAIN-CONTAINING PROTEIN 158"/>
    <property type="match status" value="1"/>
</dbReference>
<feature type="coiled-coil region" evidence="1">
    <location>
        <begin position="293"/>
        <end position="320"/>
    </location>
</feature>
<feature type="compositionally biased region" description="Basic and acidic residues" evidence="2">
    <location>
        <begin position="51"/>
        <end position="62"/>
    </location>
</feature>
<keyword evidence="4" id="KW-1185">Reference proteome</keyword>
<evidence type="ECO:0000256" key="1">
    <source>
        <dbReference type="SAM" id="Coils"/>
    </source>
</evidence>
<reference evidence="3" key="1">
    <citation type="submission" date="2022-03" db="EMBL/GenBank/DDBJ databases">
        <authorList>
            <person name="Martin C."/>
        </authorList>
    </citation>
    <scope>NUCLEOTIDE SEQUENCE</scope>
</reference>
<dbReference type="OrthoDB" id="10072099at2759"/>
<protein>
    <submittedName>
        <fullName evidence="3">Uncharacterized protein</fullName>
    </submittedName>
</protein>
<feature type="compositionally biased region" description="Polar residues" evidence="2">
    <location>
        <begin position="1032"/>
        <end position="1045"/>
    </location>
</feature>
<comment type="caution">
    <text evidence="3">The sequence shown here is derived from an EMBL/GenBank/DDBJ whole genome shotgun (WGS) entry which is preliminary data.</text>
</comment>
<feature type="coiled-coil region" evidence="1">
    <location>
        <begin position="372"/>
        <end position="406"/>
    </location>
</feature>
<dbReference type="InterPro" id="IPR031809">
    <property type="entry name" value="CCDC158"/>
</dbReference>
<feature type="coiled-coil region" evidence="1">
    <location>
        <begin position="506"/>
        <end position="566"/>
    </location>
</feature>
<dbReference type="Pfam" id="PF15921">
    <property type="entry name" value="CCDC158"/>
    <property type="match status" value="1"/>
</dbReference>
<feature type="compositionally biased region" description="Basic and acidic residues" evidence="2">
    <location>
        <begin position="27"/>
        <end position="38"/>
    </location>
</feature>
<dbReference type="Proteomes" id="UP000749559">
    <property type="component" value="Unassembled WGS sequence"/>
</dbReference>
<name>A0A8J1TG20_OWEFU</name>
<organism evidence="3 4">
    <name type="scientific">Owenia fusiformis</name>
    <name type="common">Polychaete worm</name>
    <dbReference type="NCBI Taxonomy" id="6347"/>
    <lineage>
        <taxon>Eukaryota</taxon>
        <taxon>Metazoa</taxon>
        <taxon>Spiralia</taxon>
        <taxon>Lophotrochozoa</taxon>
        <taxon>Annelida</taxon>
        <taxon>Polychaeta</taxon>
        <taxon>Sedentaria</taxon>
        <taxon>Canalipalpata</taxon>
        <taxon>Sabellida</taxon>
        <taxon>Oweniida</taxon>
        <taxon>Oweniidae</taxon>
        <taxon>Owenia</taxon>
    </lineage>
</organism>
<feature type="region of interest" description="Disordered" evidence="2">
    <location>
        <begin position="27"/>
        <end position="69"/>
    </location>
</feature>
<sequence length="1158" mass="134383">MTSTQLARNRLGKSSQDFAQEIKKLEMEGSRLMSERQRTSVGRNSPGIESSGHDTLREHEEAPWSPYKSSSMSVLGEITSDNRIITDLRNQLESQSVESKRLQEQLLRETVPLPSFTTDALFRSSQKNVSFSDNRHTDILPHTEKALRESQKEVAELTVKNTELARLSEEQKQNFRKAIEDLKSKLHDAVVGRDSVIKLREKESANQDILIQKLQTTLHQLQEANAIQEETLLDMNTRMDVTQKEHYKLETMFDQIRTFLRSIESKRGRPYFENEPIDGQGSSMVLHILERCIHEFEGDLDTNRAKINQMEKDYEDMSDRSRLKHEELITEYGSNIARMEAEHNIEITKVREKLIYARKQVSDYEAEIVLIKDKHSQQVNMKDENIKELEARIQHVREELAQQEQQWKLKREALESGLSSTESDIIKVRLDRDEAIQKMAAIESRNQDYEQTIRTLQDEIEVSTEQLKECYAREDDFKMRLEKLTKSLEERDVEIRGLQHVVRCTKEDAKLQMENKVALVEQHEKDRATEQLNILTTQLSSQTEKVQALTVEKEVAQTELKSYKEKYYDVSDKCDDLKLSLEAVREEKGAVDQMLNEKTEDYKSVLKERDYYFNLLEERNTEIDQLKTDIDRLDIKLDERERNLEVIKRQNENMSQMVSINTRAAGDTKTERDKLQQFLDDKIAELEELKHSRDACARKLKIRERKIRELESQKGDAEKQLQEKMEDFDLIKEEKDAIFRELRDSRVQVDGLLQERENLTSLLDTKEEEMIKQLSKVNSKLKATEHDLKLARRTLKAKESSDGNAVRVADKMQQEVTTKRGELDSLQSQHHWLQEKLEAAAKDKKAYKDELEKCRNDTKKVNAYNHQLSTELEAYIKKNQQLREKISQLEASLEKIKKSEVAGSKYSSAQAKLEEVEQEMTRLKLHHQLEIKELQRTGQVAVKGEPHVSQLPHQDNPNQLSIASTDYAMHYGMQKEKPVSQKQSKEHSSNVEAGVGEELKGILDEMRSLLNTQKTQKAAELHKNLKIERVTSDGTSGTEVDSNYHASRRSKHYLKQGPSYSMSPPVKLLPREDHGKIPTWENHGKSRSHQHGSSGHTPLHKKPDTKELCRRLEQKIENLSKMGGSLQQENIEMAALIKDQGKKIKRARDSEKLVHNKT</sequence>
<feature type="coiled-coil region" evidence="1">
    <location>
        <begin position="147"/>
        <end position="185"/>
    </location>
</feature>
<gene>
    <name evidence="3" type="ORF">OFUS_LOCUS4283</name>
</gene>
<accession>A0A8J1TG20</accession>
<evidence type="ECO:0000313" key="3">
    <source>
        <dbReference type="EMBL" id="CAH1777219.1"/>
    </source>
</evidence>
<dbReference type="AlphaFoldDB" id="A0A8J1TG20"/>
<feature type="compositionally biased region" description="Basic and acidic residues" evidence="2">
    <location>
        <begin position="974"/>
        <end position="989"/>
    </location>
</feature>
<feature type="region of interest" description="Disordered" evidence="2">
    <location>
        <begin position="1032"/>
        <end position="1108"/>
    </location>
</feature>
<evidence type="ECO:0000256" key="2">
    <source>
        <dbReference type="SAM" id="MobiDB-lite"/>
    </source>
</evidence>
<feature type="coiled-coil region" evidence="1">
    <location>
        <begin position="432"/>
        <end position="473"/>
    </location>
</feature>
<feature type="region of interest" description="Disordered" evidence="2">
    <location>
        <begin position="974"/>
        <end position="993"/>
    </location>
</feature>